<accession>A0ABS5CRL1</accession>
<evidence type="ECO:0000313" key="2">
    <source>
        <dbReference type="EMBL" id="MBP4141267.1"/>
    </source>
</evidence>
<feature type="transmembrane region" description="Helical" evidence="1">
    <location>
        <begin position="75"/>
        <end position="95"/>
    </location>
</feature>
<dbReference type="Pfam" id="PF05987">
    <property type="entry name" value="DUF898"/>
    <property type="match status" value="2"/>
</dbReference>
<evidence type="ECO:0000256" key="1">
    <source>
        <dbReference type="SAM" id="Phobius"/>
    </source>
</evidence>
<gene>
    <name evidence="2" type="ORF">J3S90_05570</name>
</gene>
<feature type="transmembrane region" description="Helical" evidence="1">
    <location>
        <begin position="249"/>
        <end position="271"/>
    </location>
</feature>
<proteinExistence type="predicted"/>
<keyword evidence="1" id="KW-1133">Transmembrane helix</keyword>
<feature type="transmembrane region" description="Helical" evidence="1">
    <location>
        <begin position="145"/>
        <end position="166"/>
    </location>
</feature>
<keyword evidence="1" id="KW-0812">Transmembrane</keyword>
<feature type="transmembrane region" description="Helical" evidence="1">
    <location>
        <begin position="101"/>
        <end position="124"/>
    </location>
</feature>
<comment type="caution">
    <text evidence="2">The sequence shown here is derived from an EMBL/GenBank/DDBJ whole genome shotgun (WGS) entry which is preliminary data.</text>
</comment>
<dbReference type="Proteomes" id="UP000674217">
    <property type="component" value="Unassembled WGS sequence"/>
</dbReference>
<dbReference type="InterPro" id="IPR010295">
    <property type="entry name" value="DUF898"/>
</dbReference>
<feature type="transmembrane region" description="Helical" evidence="1">
    <location>
        <begin position="195"/>
        <end position="216"/>
    </location>
</feature>
<dbReference type="RefSeq" id="WP_210645326.1">
    <property type="nucleotide sequence ID" value="NZ_JAGFBU010000001.1"/>
</dbReference>
<sequence length="319" mass="37072">MEEKLPTKMNYKLDFKGNGEAFFGIVIVNWLLTIITLGIYYPWAKAKQLQFIFGKSTLNDDPFAFHGTGKEMFKGFVKVIGLFILLMVIMGLFMFMKMPLIGLLLFYLGIFAVLPLAIHGSYRYRMSRTSWRGIRFGYRGDKKEFIQLFFKWFFFTIISLGIYGSWFKINLRNYVLSNVRFGDAQLNYDGDGGDYFLLNLKGYFLTIFTLGIYSFWWQKDIFEYYIDNLSLHKEDKKIEFTSTATGSDFLGLVIINLLMIVFTLGLGYAWVATRTIKFIFDHIALEGTIDLDTLQQTEENFKDATGDDISDFLDIDFIV</sequence>
<keyword evidence="1" id="KW-0472">Membrane</keyword>
<protein>
    <submittedName>
        <fullName evidence="2">DUF898 domain-containing protein</fullName>
    </submittedName>
</protein>
<name>A0ABS5CRL1_9FLAO</name>
<keyword evidence="3" id="KW-1185">Reference proteome</keyword>
<dbReference type="EMBL" id="JAGFBU010000001">
    <property type="protein sequence ID" value="MBP4141267.1"/>
    <property type="molecule type" value="Genomic_DNA"/>
</dbReference>
<feature type="transmembrane region" description="Helical" evidence="1">
    <location>
        <begin position="20"/>
        <end position="43"/>
    </location>
</feature>
<evidence type="ECO:0000313" key="3">
    <source>
        <dbReference type="Proteomes" id="UP000674217"/>
    </source>
</evidence>
<organism evidence="2 3">
    <name type="scientific">Flavobacterium flabelliforme</name>
    <dbReference type="NCBI Taxonomy" id="2816119"/>
    <lineage>
        <taxon>Bacteria</taxon>
        <taxon>Pseudomonadati</taxon>
        <taxon>Bacteroidota</taxon>
        <taxon>Flavobacteriia</taxon>
        <taxon>Flavobacteriales</taxon>
        <taxon>Flavobacteriaceae</taxon>
        <taxon>Flavobacterium</taxon>
    </lineage>
</organism>
<reference evidence="2 3" key="1">
    <citation type="submission" date="2021-03" db="EMBL/GenBank/DDBJ databases">
        <title>Flavobacterium Flabelliformis Sp. Nov. And Flavobacterium Geliluteum Sp. Nov., Two Novel Multidrug Resistant Psychrophilic Species Isolated From Antarctica.</title>
        <authorList>
            <person name="Kralova S."/>
            <person name="Busse H.J."/>
            <person name="Bezdicek M."/>
            <person name="Nykrynova M."/>
            <person name="Kroupova E."/>
            <person name="Krsek D."/>
            <person name="Sedlacek I."/>
        </authorList>
    </citation>
    <scope>NUCLEOTIDE SEQUENCE [LARGE SCALE GENOMIC DNA]</scope>
    <source>
        <strain evidence="2 3">P4023</strain>
    </source>
</reference>